<protein>
    <recommendedName>
        <fullName evidence="1">Autotransporter domain-containing protein</fullName>
    </recommendedName>
</protein>
<dbReference type="InterPro" id="IPR003991">
    <property type="entry name" value="Pertactin_virulence_factor"/>
</dbReference>
<dbReference type="SUPFAM" id="SSF103515">
    <property type="entry name" value="Autotransporter"/>
    <property type="match status" value="1"/>
</dbReference>
<dbReference type="Gene3D" id="2.40.128.130">
    <property type="entry name" value="Autotransporter beta-domain"/>
    <property type="match status" value="1"/>
</dbReference>
<dbReference type="InterPro" id="IPR036709">
    <property type="entry name" value="Autotransporte_beta_dom_sf"/>
</dbReference>
<dbReference type="STRING" id="679201.HMPREF9334_00937"/>
<dbReference type="Pfam" id="PF03797">
    <property type="entry name" value="Autotransporter"/>
    <property type="match status" value="1"/>
</dbReference>
<dbReference type="InterPro" id="IPR005546">
    <property type="entry name" value="Autotransporte_beta"/>
</dbReference>
<evidence type="ECO:0000259" key="1">
    <source>
        <dbReference type="PROSITE" id="PS51208"/>
    </source>
</evidence>
<name>G5GNI3_9FIRM</name>
<dbReference type="AlphaFoldDB" id="G5GNI3"/>
<dbReference type="GO" id="GO:0019867">
    <property type="term" value="C:outer membrane"/>
    <property type="evidence" value="ECO:0007669"/>
    <property type="project" value="InterPro"/>
</dbReference>
<gene>
    <name evidence="2" type="ORF">HMPREF9334_00937</name>
</gene>
<reference evidence="2 3" key="1">
    <citation type="submission" date="2011-08" db="EMBL/GenBank/DDBJ databases">
        <title>The Genome Sequence of Selenomonas infelix ATCC 43532.</title>
        <authorList>
            <consortium name="The Broad Institute Genome Sequencing Platform"/>
            <person name="Earl A."/>
            <person name="Ward D."/>
            <person name="Feldgarden M."/>
            <person name="Gevers D."/>
            <person name="Izard J."/>
            <person name="Blanton J.M."/>
            <person name="Baranova O.V."/>
            <person name="Dewhirst F.E."/>
            <person name="Young S.K."/>
            <person name="Zeng Q."/>
            <person name="Gargeya S."/>
            <person name="Fitzgerald M."/>
            <person name="Haas B."/>
            <person name="Abouelleil A."/>
            <person name="Alvarado L."/>
            <person name="Arachchi H.M."/>
            <person name="Berlin A."/>
            <person name="Brown A."/>
            <person name="Chapman S.B."/>
            <person name="Chen Z."/>
            <person name="Dunbar C."/>
            <person name="Freedman E."/>
            <person name="Gearin G."/>
            <person name="Gellesch M."/>
            <person name="Goldberg J."/>
            <person name="Griggs A."/>
            <person name="Gujja S."/>
            <person name="Heiman D."/>
            <person name="Howarth C."/>
            <person name="Larson L."/>
            <person name="Lui A."/>
            <person name="MacDonald P.J.P."/>
            <person name="Montmayeur A."/>
            <person name="Murphy C."/>
            <person name="Neiman D."/>
            <person name="Pearson M."/>
            <person name="Priest M."/>
            <person name="Roberts A."/>
            <person name="Saif S."/>
            <person name="Shea T."/>
            <person name="Shenoy N."/>
            <person name="Sisk P."/>
            <person name="Stolte C."/>
            <person name="Sykes S."/>
            <person name="Wortman J."/>
            <person name="Nusbaum C."/>
            <person name="Birren B."/>
        </authorList>
    </citation>
    <scope>NUCLEOTIDE SEQUENCE [LARGE SCALE GENOMIC DNA]</scope>
    <source>
        <strain evidence="2 3">ATCC 43532</strain>
    </source>
</reference>
<dbReference type="InterPro" id="IPR006315">
    <property type="entry name" value="OM_autotransptr_brl_dom"/>
</dbReference>
<dbReference type="PRINTS" id="PR01484">
    <property type="entry name" value="PRTACTNFAMLY"/>
</dbReference>
<accession>G5GNI3</accession>
<keyword evidence="3" id="KW-1185">Reference proteome</keyword>
<dbReference type="PROSITE" id="PS51208">
    <property type="entry name" value="AUTOTRANSPORTER"/>
    <property type="match status" value="1"/>
</dbReference>
<dbReference type="RefSeq" id="WP_006692387.1">
    <property type="nucleotide sequence ID" value="NZ_JH376798.1"/>
</dbReference>
<sequence>MLQFYKGVWIGAKRVAVSDRPADQGSKKSYLYTGSKVRNLVGGATRNTAGTIFQQESKPITVENYSGWQRVIYERNAKGVFESGDFVVKHAAPNSGIILRTDNTGLNTGSADPMDRLKVNDTLNSLAQKLHYVAYQSGERNLTGQVEIAEGLTAPAAVLKVGEISYTPDGKGAYTSTDTLPLPTTERKIEKHSTGASIGYRLIDNKKVFWNDNVTVDVSGSGGGNAHKNVTGLYLLDGGQLTINGNLKLRLANAAPATRGDAPGADVAHYYMSGVYAGYGGVSGDGDNNNTRFTLHGDLDMDVVGVGLQANKDGYITVGGGTIKTHALTTSDTYALLAEEGSVFMNTGKLGQERGMRRVNITGNLGVIHKNYGMDPNPDKHGSFISLSLPTADSVLTGGILNEYEESGANKYDSGVDLYLSGGAQWNNQWLGAHRAKAVQARENAETYLYKGSKVRTLFGGATYRQQGNIFQQEDTPITVNSYRGYERVIYGRKADGSIAGGDFIVKQAAPGSLITLRTDNTGLNTSSEDAAEKAKVNETLNALAGKLRYQGYAQGERNLRGLVEIAEGLTAASASLRYGEIGYKADGQGEFTGASKRSPQSNDLIDTDMETKVTRGDSETQIMRGAKSAATGSAIFWRGNNNDLQRRMGELRLNSAERGVWARYLGGKMSLNEQRTNMSQRYNIMQVGYDQKVRDWTFGVAGEYGKSSVSYGSGSGTGHLGGLAVYALHQGKRGDYLDVIGKFSNIQNEYKVFNDMGHRVEADYRTNGVSLSMEYGKRIAQPHGFYIDPSVELTMGHLAGKNYDAASDIPGKVLHVQQDAINSTIGRIGIGIGQETEKSNIFLKLALAHEFSAKVRNTYSAPSEPTSSTEVDLKDTWLDVEFGGSYKLSNAAYVYGTLTKDFGAALKNDWRADVGVRFSF</sequence>
<comment type="caution">
    <text evidence="2">The sequence shown here is derived from an EMBL/GenBank/DDBJ whole genome shotgun (WGS) entry which is preliminary data.</text>
</comment>
<evidence type="ECO:0000313" key="2">
    <source>
        <dbReference type="EMBL" id="EHG21520.1"/>
    </source>
</evidence>
<dbReference type="PATRIC" id="fig|679201.3.peg.947"/>
<organism evidence="2 3">
    <name type="scientific">Selenomonas infelix ATCC 43532</name>
    <dbReference type="NCBI Taxonomy" id="679201"/>
    <lineage>
        <taxon>Bacteria</taxon>
        <taxon>Bacillati</taxon>
        <taxon>Bacillota</taxon>
        <taxon>Negativicutes</taxon>
        <taxon>Selenomonadales</taxon>
        <taxon>Selenomonadaceae</taxon>
        <taxon>Selenomonas</taxon>
    </lineage>
</organism>
<dbReference type="Proteomes" id="UP000004129">
    <property type="component" value="Unassembled WGS sequence"/>
</dbReference>
<evidence type="ECO:0000313" key="3">
    <source>
        <dbReference type="Proteomes" id="UP000004129"/>
    </source>
</evidence>
<proteinExistence type="predicted"/>
<dbReference type="eggNOG" id="COG3468">
    <property type="taxonomic scope" value="Bacteria"/>
</dbReference>
<dbReference type="NCBIfam" id="TIGR01414">
    <property type="entry name" value="autotrans_barl"/>
    <property type="match status" value="1"/>
</dbReference>
<feature type="domain" description="Autotransporter" evidence="1">
    <location>
        <begin position="654"/>
        <end position="921"/>
    </location>
</feature>
<dbReference type="EMBL" id="ACZM01000007">
    <property type="protein sequence ID" value="EHG21520.1"/>
    <property type="molecule type" value="Genomic_DNA"/>
</dbReference>
<dbReference type="OrthoDB" id="1630954at2"/>
<dbReference type="SMART" id="SM00869">
    <property type="entry name" value="Autotransporter"/>
    <property type="match status" value="1"/>
</dbReference>
<dbReference type="HOGENOM" id="CLU_014390_0_0_9"/>